<protein>
    <recommendedName>
        <fullName evidence="9">BZIP domain-containing protein</fullName>
    </recommendedName>
</protein>
<sequence length="361" mass="38264">MLRGRIGGAIEEHGILGPPLDLQIDQPTTKFADSTTTTMTTTAHVPPIISQLVGADSSSSSNNNNNNTNEQHKLDLNGANCPSSSSSSSMLGTLLALPPNDCRTSPTVPASRTEFCSGLALSSRGKKCAENAQQHQMGQNLENTPKLLHFSSTLTTMNNNKTFSNLNSDSEQSTSSSGGQNSPNSAHTSHSHTSDSPPSTLPGAGSTVTTVCGSDRTRRGSSSPTSGCSGDDSSSLLACDKTRGGGGRIGDEAAANRRPTHSQSSPPAATASATTATPTRAKLRNSEELERYMDRRRRNNEAAKRCRANRRAVFEYRSRKAQLLEAENGELRQEMVKLNAELEQLKALIAAKAAARFSMST</sequence>
<proteinExistence type="inferred from homology"/>
<dbReference type="Proteomes" id="UP001620645">
    <property type="component" value="Unassembled WGS sequence"/>
</dbReference>
<dbReference type="PANTHER" id="PTHR13044:SF14">
    <property type="entry name" value="CRYPTOCEPHAL, ISOFORM A"/>
    <property type="match status" value="1"/>
</dbReference>
<evidence type="ECO:0000256" key="1">
    <source>
        <dbReference type="ARBA" id="ARBA00004123"/>
    </source>
</evidence>
<dbReference type="PROSITE" id="PS50217">
    <property type="entry name" value="BZIP"/>
    <property type="match status" value="1"/>
</dbReference>
<evidence type="ECO:0000256" key="6">
    <source>
        <dbReference type="ARBA" id="ARBA00023242"/>
    </source>
</evidence>
<feature type="compositionally biased region" description="Low complexity" evidence="8">
    <location>
        <begin position="57"/>
        <end position="67"/>
    </location>
</feature>
<dbReference type="Gene3D" id="1.20.5.170">
    <property type="match status" value="1"/>
</dbReference>
<comment type="caution">
    <text evidence="10">The sequence shown here is derived from an EMBL/GenBank/DDBJ whole genome shotgun (WGS) entry which is preliminary data.</text>
</comment>
<evidence type="ECO:0000256" key="3">
    <source>
        <dbReference type="ARBA" id="ARBA00023015"/>
    </source>
</evidence>
<organism evidence="10 11">
    <name type="scientific">Heterodera schachtii</name>
    <name type="common">Sugarbeet cyst nematode worm</name>
    <name type="synonym">Tylenchus schachtii</name>
    <dbReference type="NCBI Taxonomy" id="97005"/>
    <lineage>
        <taxon>Eukaryota</taxon>
        <taxon>Metazoa</taxon>
        <taxon>Ecdysozoa</taxon>
        <taxon>Nematoda</taxon>
        <taxon>Chromadorea</taxon>
        <taxon>Rhabditida</taxon>
        <taxon>Tylenchina</taxon>
        <taxon>Tylenchomorpha</taxon>
        <taxon>Tylenchoidea</taxon>
        <taxon>Heteroderidae</taxon>
        <taxon>Heteroderinae</taxon>
        <taxon>Heterodera</taxon>
    </lineage>
</organism>
<evidence type="ECO:0000256" key="7">
    <source>
        <dbReference type="SAM" id="Coils"/>
    </source>
</evidence>
<keyword evidence="3" id="KW-0805">Transcription regulation</keyword>
<keyword evidence="11" id="KW-1185">Reference proteome</keyword>
<gene>
    <name evidence="10" type="ORF">niasHS_001469</name>
</gene>
<evidence type="ECO:0000256" key="2">
    <source>
        <dbReference type="ARBA" id="ARBA00007163"/>
    </source>
</evidence>
<evidence type="ECO:0000313" key="10">
    <source>
        <dbReference type="EMBL" id="KAL3101009.1"/>
    </source>
</evidence>
<evidence type="ECO:0000256" key="8">
    <source>
        <dbReference type="SAM" id="MobiDB-lite"/>
    </source>
</evidence>
<reference evidence="10 11" key="1">
    <citation type="submission" date="2024-10" db="EMBL/GenBank/DDBJ databases">
        <authorList>
            <person name="Kim D."/>
        </authorList>
    </citation>
    <scope>NUCLEOTIDE SEQUENCE [LARGE SCALE GENOMIC DNA]</scope>
    <source>
        <strain evidence="10">Taebaek</strain>
    </source>
</reference>
<keyword evidence="4" id="KW-0238">DNA-binding</keyword>
<evidence type="ECO:0000313" key="11">
    <source>
        <dbReference type="Proteomes" id="UP001620645"/>
    </source>
</evidence>
<keyword evidence="5" id="KW-0804">Transcription</keyword>
<feature type="region of interest" description="Disordered" evidence="8">
    <location>
        <begin position="158"/>
        <end position="280"/>
    </location>
</feature>
<feature type="compositionally biased region" description="Low complexity" evidence="8">
    <location>
        <begin position="261"/>
        <end position="280"/>
    </location>
</feature>
<feature type="region of interest" description="Disordered" evidence="8">
    <location>
        <begin position="53"/>
        <end position="92"/>
    </location>
</feature>
<name>A0ABD2KDJ3_HETSC</name>
<dbReference type="InterPro" id="IPR046347">
    <property type="entry name" value="bZIP_sf"/>
</dbReference>
<dbReference type="GO" id="GO:0005634">
    <property type="term" value="C:nucleus"/>
    <property type="evidence" value="ECO:0007669"/>
    <property type="project" value="UniProtKB-SubCell"/>
</dbReference>
<comment type="similarity">
    <text evidence="2">Belongs to the bZIP family.</text>
</comment>
<keyword evidence="7" id="KW-0175">Coiled coil</keyword>
<dbReference type="SMART" id="SM00338">
    <property type="entry name" value="BRLZ"/>
    <property type="match status" value="1"/>
</dbReference>
<dbReference type="EMBL" id="JBICCN010000027">
    <property type="protein sequence ID" value="KAL3101009.1"/>
    <property type="molecule type" value="Genomic_DNA"/>
</dbReference>
<evidence type="ECO:0000256" key="5">
    <source>
        <dbReference type="ARBA" id="ARBA00023163"/>
    </source>
</evidence>
<dbReference type="InterPro" id="IPR004827">
    <property type="entry name" value="bZIP"/>
</dbReference>
<dbReference type="AlphaFoldDB" id="A0ABD2KDJ3"/>
<keyword evidence="6" id="KW-0539">Nucleus</keyword>
<dbReference type="SUPFAM" id="SSF57959">
    <property type="entry name" value="Leucine zipper domain"/>
    <property type="match status" value="1"/>
</dbReference>
<dbReference type="PANTHER" id="PTHR13044">
    <property type="entry name" value="ACTIVATING TRANSCRIPTION FACTOR ATF 4/5"/>
    <property type="match status" value="1"/>
</dbReference>
<feature type="compositionally biased region" description="Low complexity" evidence="8">
    <location>
        <begin position="164"/>
        <end position="188"/>
    </location>
</feature>
<evidence type="ECO:0000256" key="4">
    <source>
        <dbReference type="ARBA" id="ARBA00023125"/>
    </source>
</evidence>
<feature type="coiled-coil region" evidence="7">
    <location>
        <begin position="321"/>
        <end position="355"/>
    </location>
</feature>
<feature type="compositionally biased region" description="Low complexity" evidence="8">
    <location>
        <begin position="220"/>
        <end position="235"/>
    </location>
</feature>
<evidence type="ECO:0000259" key="9">
    <source>
        <dbReference type="PROSITE" id="PS50217"/>
    </source>
</evidence>
<accession>A0ABD2KDJ3</accession>
<dbReference type="GO" id="GO:0003677">
    <property type="term" value="F:DNA binding"/>
    <property type="evidence" value="ECO:0007669"/>
    <property type="project" value="UniProtKB-KW"/>
</dbReference>
<feature type="domain" description="BZIP" evidence="9">
    <location>
        <begin position="289"/>
        <end position="352"/>
    </location>
</feature>
<comment type="subcellular location">
    <subcellularLocation>
        <location evidence="1">Nucleus</location>
    </subcellularLocation>
</comment>
<dbReference type="Pfam" id="PF07716">
    <property type="entry name" value="bZIP_2"/>
    <property type="match status" value="1"/>
</dbReference>
<dbReference type="CDD" id="cd14695">
    <property type="entry name" value="bZIP_HLF"/>
    <property type="match status" value="1"/>
</dbReference>